<geneLocation type="plasmid" evidence="2 3">
    <name>unnamed1</name>
</geneLocation>
<keyword evidence="1" id="KW-1133">Transmembrane helix</keyword>
<accession>A0ABY5DJW3</accession>
<dbReference type="InterPro" id="IPR025608">
    <property type="entry name" value="TcpE"/>
</dbReference>
<sequence>MDLPTYTNIWRIEKRLYKLYDFRLPMPVPVTTGTIFIASMAGWWLLLALLRVPFDFGNGWHLVLWVVPPGVLAVLVTRPVAEAKRLGELLVSQARFMTEARVYVRMRPEYEPAHVHIQATVWHQGTAPDRRTATGRPTRRLRTVTIPRALAPAPRTTAAAPTPVPAHAA</sequence>
<reference evidence="2" key="1">
    <citation type="submission" date="2022-06" db="EMBL/GenBank/DDBJ databases">
        <authorList>
            <person name="Ping M."/>
        </authorList>
    </citation>
    <scope>NUCLEOTIDE SEQUENCE</scope>
    <source>
        <strain evidence="2">JCM11759T</strain>
        <plasmid evidence="2">unnamed1</plasmid>
    </source>
</reference>
<name>A0ABY5DJW3_9ACTN</name>
<dbReference type="RefSeq" id="WP_254422194.1">
    <property type="nucleotide sequence ID" value="NZ_BAAAJB010000040.1"/>
</dbReference>
<evidence type="ECO:0000313" key="2">
    <source>
        <dbReference type="EMBL" id="USY23540.1"/>
    </source>
</evidence>
<keyword evidence="1" id="KW-0472">Membrane</keyword>
<protein>
    <submittedName>
        <fullName evidence="2">Conjugal transfer protein</fullName>
    </submittedName>
</protein>
<keyword evidence="2" id="KW-0614">Plasmid</keyword>
<evidence type="ECO:0000313" key="3">
    <source>
        <dbReference type="Proteomes" id="UP001055940"/>
    </source>
</evidence>
<feature type="transmembrane region" description="Helical" evidence="1">
    <location>
        <begin position="24"/>
        <end position="46"/>
    </location>
</feature>
<dbReference type="EMBL" id="CP099838">
    <property type="protein sequence ID" value="USY23540.1"/>
    <property type="molecule type" value="Genomic_DNA"/>
</dbReference>
<feature type="transmembrane region" description="Helical" evidence="1">
    <location>
        <begin position="58"/>
        <end position="76"/>
    </location>
</feature>
<evidence type="ECO:0000256" key="1">
    <source>
        <dbReference type="SAM" id="Phobius"/>
    </source>
</evidence>
<dbReference type="Proteomes" id="UP001055940">
    <property type="component" value="Plasmid unnamed1"/>
</dbReference>
<keyword evidence="1" id="KW-0812">Transmembrane</keyword>
<dbReference type="Pfam" id="PF12648">
    <property type="entry name" value="TcpE"/>
    <property type="match status" value="1"/>
</dbReference>
<organism evidence="2 3">
    <name type="scientific">Nocardiopsis exhalans</name>
    <dbReference type="NCBI Taxonomy" id="163604"/>
    <lineage>
        <taxon>Bacteria</taxon>
        <taxon>Bacillati</taxon>
        <taxon>Actinomycetota</taxon>
        <taxon>Actinomycetes</taxon>
        <taxon>Streptosporangiales</taxon>
        <taxon>Nocardiopsidaceae</taxon>
        <taxon>Nocardiopsis</taxon>
    </lineage>
</organism>
<proteinExistence type="predicted"/>
<gene>
    <name evidence="2" type="ORF">NE857_33960</name>
</gene>
<keyword evidence="3" id="KW-1185">Reference proteome</keyword>